<dbReference type="AlphaFoldDB" id="A0AAV4MKG0"/>
<sequence length="205" mass="23852">MNVNVRLTGMLFLNVLLYDMKRRVRLSATEDYPSLMCPPDSSTPEVEAFLYSREENITRVVFSAACIRRCQKTRDGNVSANISGSFVVHLYLTDTHKEKRDRANAVFHGFMYSPTHLQAEEQSIKHYSNIQIIHHLCQPYKTESFYEYLWLLRNAPLPDTDIHKEKRDRAKAVFHGLCIHPSICRQRWVQCVAIDSTHDANNRHS</sequence>
<protein>
    <submittedName>
        <fullName evidence="1">Uncharacterized protein</fullName>
    </submittedName>
</protein>
<proteinExistence type="predicted"/>
<organism evidence="1 2">
    <name type="scientific">Caerostris extrusa</name>
    <name type="common">Bark spider</name>
    <name type="synonym">Caerostris bankana</name>
    <dbReference type="NCBI Taxonomy" id="172846"/>
    <lineage>
        <taxon>Eukaryota</taxon>
        <taxon>Metazoa</taxon>
        <taxon>Ecdysozoa</taxon>
        <taxon>Arthropoda</taxon>
        <taxon>Chelicerata</taxon>
        <taxon>Arachnida</taxon>
        <taxon>Araneae</taxon>
        <taxon>Araneomorphae</taxon>
        <taxon>Entelegynae</taxon>
        <taxon>Araneoidea</taxon>
        <taxon>Araneidae</taxon>
        <taxon>Caerostris</taxon>
    </lineage>
</organism>
<accession>A0AAV4MKG0</accession>
<reference evidence="1 2" key="1">
    <citation type="submission" date="2021-06" db="EMBL/GenBank/DDBJ databases">
        <title>Caerostris extrusa draft genome.</title>
        <authorList>
            <person name="Kono N."/>
            <person name="Arakawa K."/>
        </authorList>
    </citation>
    <scope>NUCLEOTIDE SEQUENCE [LARGE SCALE GENOMIC DNA]</scope>
</reference>
<evidence type="ECO:0000313" key="1">
    <source>
        <dbReference type="EMBL" id="GIX73044.1"/>
    </source>
</evidence>
<dbReference type="Proteomes" id="UP001054945">
    <property type="component" value="Unassembled WGS sequence"/>
</dbReference>
<dbReference type="EMBL" id="BPLR01019908">
    <property type="protein sequence ID" value="GIX73044.1"/>
    <property type="molecule type" value="Genomic_DNA"/>
</dbReference>
<gene>
    <name evidence="1" type="ORF">CEXT_144141</name>
</gene>
<name>A0AAV4MKG0_CAEEX</name>
<evidence type="ECO:0000313" key="2">
    <source>
        <dbReference type="Proteomes" id="UP001054945"/>
    </source>
</evidence>
<keyword evidence="2" id="KW-1185">Reference proteome</keyword>
<comment type="caution">
    <text evidence="1">The sequence shown here is derived from an EMBL/GenBank/DDBJ whole genome shotgun (WGS) entry which is preliminary data.</text>
</comment>